<accession>A0A6C0KT48</accession>
<sequence length="130" mass="15180">MTLHYDPLITTLSKALKTLYSIPQTRIVYQQTIDLQHITDYSEYISYFPDHGTVHITFPPQCDIIAKIKNNNNEKMVYYEKKDGFLREIRIKPDSVIVAKPDTKIIVYHTKGNDLVISFCMYLTKFSSKL</sequence>
<proteinExistence type="predicted"/>
<organism evidence="1">
    <name type="scientific">viral metagenome</name>
    <dbReference type="NCBI Taxonomy" id="1070528"/>
    <lineage>
        <taxon>unclassified sequences</taxon>
        <taxon>metagenomes</taxon>
        <taxon>organismal metagenomes</taxon>
    </lineage>
</organism>
<protein>
    <submittedName>
        <fullName evidence="1">Uncharacterized protein</fullName>
    </submittedName>
</protein>
<reference evidence="1" key="1">
    <citation type="journal article" date="2020" name="Nature">
        <title>Giant virus diversity and host interactions through global metagenomics.</title>
        <authorList>
            <person name="Schulz F."/>
            <person name="Roux S."/>
            <person name="Paez-Espino D."/>
            <person name="Jungbluth S."/>
            <person name="Walsh D.A."/>
            <person name="Denef V.J."/>
            <person name="McMahon K.D."/>
            <person name="Konstantinidis K.T."/>
            <person name="Eloe-Fadrosh E.A."/>
            <person name="Kyrpides N.C."/>
            <person name="Woyke T."/>
        </authorList>
    </citation>
    <scope>NUCLEOTIDE SEQUENCE</scope>
    <source>
        <strain evidence="1">GVMAG-S-3300013093-109</strain>
    </source>
</reference>
<dbReference type="AlphaFoldDB" id="A0A6C0KT48"/>
<evidence type="ECO:0000313" key="1">
    <source>
        <dbReference type="EMBL" id="QHU20371.1"/>
    </source>
</evidence>
<dbReference type="EMBL" id="MN740968">
    <property type="protein sequence ID" value="QHU20371.1"/>
    <property type="molecule type" value="Genomic_DNA"/>
</dbReference>
<name>A0A6C0KT48_9ZZZZ</name>